<dbReference type="RefSeq" id="WP_174544789.1">
    <property type="nucleotide sequence ID" value="NZ_CP140000.1"/>
</dbReference>
<proteinExistence type="predicted"/>
<feature type="region of interest" description="Disordered" evidence="1">
    <location>
        <begin position="1"/>
        <end position="28"/>
    </location>
</feature>
<dbReference type="Proteomes" id="UP001184150">
    <property type="component" value="Unassembled WGS sequence"/>
</dbReference>
<keyword evidence="3" id="KW-1185">Reference proteome</keyword>
<evidence type="ECO:0000313" key="3">
    <source>
        <dbReference type="Proteomes" id="UP001184150"/>
    </source>
</evidence>
<dbReference type="SUPFAM" id="SSF141371">
    <property type="entry name" value="PilZ domain-like"/>
    <property type="match status" value="1"/>
</dbReference>
<accession>A0ABU1MNK6</accession>
<gene>
    <name evidence="2" type="ORF">J2792_002718</name>
</gene>
<comment type="caution">
    <text evidence="2">The sequence shown here is derived from an EMBL/GenBank/DDBJ whole genome shotgun (WGS) entry which is preliminary data.</text>
</comment>
<organism evidence="2 3">
    <name type="scientific">Novosphingobium capsulatum</name>
    <dbReference type="NCBI Taxonomy" id="13688"/>
    <lineage>
        <taxon>Bacteria</taxon>
        <taxon>Pseudomonadati</taxon>
        <taxon>Pseudomonadota</taxon>
        <taxon>Alphaproteobacteria</taxon>
        <taxon>Sphingomonadales</taxon>
        <taxon>Sphingomonadaceae</taxon>
        <taxon>Novosphingobium</taxon>
    </lineage>
</organism>
<evidence type="ECO:0000313" key="2">
    <source>
        <dbReference type="EMBL" id="MDR6511842.1"/>
    </source>
</evidence>
<protein>
    <recommendedName>
        <fullName evidence="4">PilZ domain-containing protein</fullName>
    </recommendedName>
</protein>
<name>A0ABU1MNK6_9SPHN</name>
<reference evidence="2 3" key="1">
    <citation type="submission" date="2023-07" db="EMBL/GenBank/DDBJ databases">
        <title>Sorghum-associated microbial communities from plants grown in Nebraska, USA.</title>
        <authorList>
            <person name="Schachtman D."/>
        </authorList>
    </citation>
    <scope>NUCLEOTIDE SEQUENCE [LARGE SCALE GENOMIC DNA]</scope>
    <source>
        <strain evidence="2 3">DS1027</strain>
    </source>
</reference>
<evidence type="ECO:0000256" key="1">
    <source>
        <dbReference type="SAM" id="MobiDB-lite"/>
    </source>
</evidence>
<evidence type="ECO:0008006" key="4">
    <source>
        <dbReference type="Google" id="ProtNLM"/>
    </source>
</evidence>
<sequence>MFRKQELDATGPREGGPGMPPTPGANSAEARRFPRIGVELPVRVKHGLVRATVMLKDLTPYGARIEGLEKQRIGEPIMLMLPGLKPKLAFIAWSEPMTSGLEFDHPLHEDVFATLISDFAVGHHRRMALGRPAKPSIRDAA</sequence>
<dbReference type="EMBL" id="JAVDRD010000006">
    <property type="protein sequence ID" value="MDR6511842.1"/>
    <property type="molecule type" value="Genomic_DNA"/>
</dbReference>